<dbReference type="PANTHER" id="PTHR43777:SF1">
    <property type="entry name" value="MOLYBDENUM COFACTOR CYTIDYLYLTRANSFERASE"/>
    <property type="match status" value="1"/>
</dbReference>
<dbReference type="InterPro" id="IPR029044">
    <property type="entry name" value="Nucleotide-diphossugar_trans"/>
</dbReference>
<proteinExistence type="predicted"/>
<reference evidence="2 3" key="1">
    <citation type="submission" date="2015-07" db="EMBL/GenBank/DDBJ databases">
        <title>Genome analysis of myxobacterium Chondromyces crocatus Cm c5 reveals a high potential for natural compound synthesis and the genetic basis for the loss of fruiting body formation.</title>
        <authorList>
            <person name="Zaburannyi N."/>
            <person name="Bunk B."/>
            <person name="Maier J."/>
            <person name="Overmann J."/>
            <person name="Mueller R."/>
        </authorList>
    </citation>
    <scope>NUCLEOTIDE SEQUENCE [LARGE SCALE GENOMIC DNA]</scope>
    <source>
        <strain evidence="2 3">Cm c5</strain>
    </source>
</reference>
<dbReference type="OrthoDB" id="9779263at2"/>
<dbReference type="Proteomes" id="UP000067626">
    <property type="component" value="Chromosome"/>
</dbReference>
<gene>
    <name evidence="2" type="ORF">CMC5_083430</name>
</gene>
<dbReference type="STRING" id="52.CMC5_083430"/>
<evidence type="ECO:0000313" key="2">
    <source>
        <dbReference type="EMBL" id="AKT44103.1"/>
    </source>
</evidence>
<dbReference type="InterPro" id="IPR025877">
    <property type="entry name" value="MobA-like_NTP_Trfase"/>
</dbReference>
<dbReference type="PANTHER" id="PTHR43777">
    <property type="entry name" value="MOLYBDENUM COFACTOR CYTIDYLYLTRANSFERASE"/>
    <property type="match status" value="1"/>
</dbReference>
<dbReference type="RefSeq" id="WP_063796754.1">
    <property type="nucleotide sequence ID" value="NZ_CP012159.1"/>
</dbReference>
<sequence length="217" mass="22789">MSEAEERLREGPLLHTAVVVLAAGGSKRLGTPKQLAQIGGVTLLGRTLSQVMRLGEPRVFVVLGGGEASTREAMAREVEAAGGGAEVVWNERAAEGLSTSLRCGLDAARAVDPRLWAVLFTLCDQPGMDGALLERLLDAVVSGPASIAASSYAGVLGVPAVFTRAVFGELEALTGDQGAREVVRRDPARVRAVVFEEGAQDIDTHDELDRATRAFLS</sequence>
<dbReference type="CDD" id="cd04182">
    <property type="entry name" value="GT_2_like_f"/>
    <property type="match status" value="1"/>
</dbReference>
<keyword evidence="3" id="KW-1185">Reference proteome</keyword>
<dbReference type="EMBL" id="CP012159">
    <property type="protein sequence ID" value="AKT44103.1"/>
    <property type="molecule type" value="Genomic_DNA"/>
</dbReference>
<dbReference type="Gene3D" id="3.90.550.10">
    <property type="entry name" value="Spore Coat Polysaccharide Biosynthesis Protein SpsA, Chain A"/>
    <property type="match status" value="1"/>
</dbReference>
<dbReference type="Pfam" id="PF12804">
    <property type="entry name" value="NTP_transf_3"/>
    <property type="match status" value="1"/>
</dbReference>
<organism evidence="2 3">
    <name type="scientific">Chondromyces crocatus</name>
    <dbReference type="NCBI Taxonomy" id="52"/>
    <lineage>
        <taxon>Bacteria</taxon>
        <taxon>Pseudomonadati</taxon>
        <taxon>Myxococcota</taxon>
        <taxon>Polyangia</taxon>
        <taxon>Polyangiales</taxon>
        <taxon>Polyangiaceae</taxon>
        <taxon>Chondromyces</taxon>
    </lineage>
</organism>
<dbReference type="SUPFAM" id="SSF53448">
    <property type="entry name" value="Nucleotide-diphospho-sugar transferases"/>
    <property type="match status" value="1"/>
</dbReference>
<protein>
    <submittedName>
        <fullName evidence="2">4-diphosphocytidyl-2C-methyl-D-erythritol synthase</fullName>
    </submittedName>
</protein>
<accession>A0A0K1EU07</accession>
<dbReference type="KEGG" id="ccro:CMC5_083430"/>
<feature type="domain" description="MobA-like NTP transferase" evidence="1">
    <location>
        <begin position="18"/>
        <end position="186"/>
    </location>
</feature>
<dbReference type="GO" id="GO:0016779">
    <property type="term" value="F:nucleotidyltransferase activity"/>
    <property type="evidence" value="ECO:0007669"/>
    <property type="project" value="UniProtKB-ARBA"/>
</dbReference>
<dbReference type="AlphaFoldDB" id="A0A0K1EU07"/>
<name>A0A0K1EU07_CHOCO</name>
<evidence type="ECO:0000313" key="3">
    <source>
        <dbReference type="Proteomes" id="UP000067626"/>
    </source>
</evidence>
<evidence type="ECO:0000259" key="1">
    <source>
        <dbReference type="Pfam" id="PF12804"/>
    </source>
</evidence>